<dbReference type="Gene3D" id="1.20.1250.20">
    <property type="entry name" value="MFS general substrate transporter like domains"/>
    <property type="match status" value="1"/>
</dbReference>
<feature type="transmembrane region" description="Helical" evidence="6">
    <location>
        <begin position="208"/>
        <end position="228"/>
    </location>
</feature>
<feature type="transmembrane region" description="Helical" evidence="6">
    <location>
        <begin position="36"/>
        <end position="58"/>
    </location>
</feature>
<evidence type="ECO:0000313" key="8">
    <source>
        <dbReference type="Proteomes" id="UP001147700"/>
    </source>
</evidence>
<evidence type="ECO:0000256" key="2">
    <source>
        <dbReference type="ARBA" id="ARBA00022475"/>
    </source>
</evidence>
<feature type="transmembrane region" description="Helical" evidence="6">
    <location>
        <begin position="240"/>
        <end position="259"/>
    </location>
</feature>
<keyword evidence="2" id="KW-1003">Cell membrane</keyword>
<dbReference type="InterPro" id="IPR036259">
    <property type="entry name" value="MFS_trans_sf"/>
</dbReference>
<reference evidence="7" key="1">
    <citation type="submission" date="2022-10" db="EMBL/GenBank/DDBJ databases">
        <title>The WGS of Solirubrobacter sp. CPCC 204708.</title>
        <authorList>
            <person name="Jiang Z."/>
        </authorList>
    </citation>
    <scope>NUCLEOTIDE SEQUENCE</scope>
    <source>
        <strain evidence="7">CPCC 204708</strain>
    </source>
</reference>
<evidence type="ECO:0000313" key="7">
    <source>
        <dbReference type="EMBL" id="MDA0137378.1"/>
    </source>
</evidence>
<feature type="transmembrane region" description="Helical" evidence="6">
    <location>
        <begin position="266"/>
        <end position="290"/>
    </location>
</feature>
<feature type="transmembrane region" description="Helical" evidence="6">
    <location>
        <begin position="358"/>
        <end position="377"/>
    </location>
</feature>
<evidence type="ECO:0000256" key="6">
    <source>
        <dbReference type="SAM" id="Phobius"/>
    </source>
</evidence>
<dbReference type="PRINTS" id="PR00173">
    <property type="entry name" value="EDTRNSPORT"/>
</dbReference>
<dbReference type="InterPro" id="IPR011701">
    <property type="entry name" value="MFS"/>
</dbReference>
<dbReference type="Pfam" id="PF07690">
    <property type="entry name" value="MFS_1"/>
    <property type="match status" value="1"/>
</dbReference>
<gene>
    <name evidence="7" type="ORF">OJ962_07730</name>
</gene>
<evidence type="ECO:0000256" key="3">
    <source>
        <dbReference type="ARBA" id="ARBA00022692"/>
    </source>
</evidence>
<keyword evidence="3 6" id="KW-0812">Transmembrane</keyword>
<sequence length="391" mass="38529">MTRDLRLLSAAIAVSAAGDMLLMVVLALRVHELTGSGFAVAGLFAALMVPVVVLAGWAGRLVDRVETRRVLLLVSSAQVAVAGGLVFADGVASILVLTALLGATAAVAGPAEAALVPAVAAGGDLTRANGWVETARYVGFTAGPLLASVLIAAGGTGLGLIVNAASFGVVAAAAALLRARRVPSAAARRDAGGGLPLLLGDAVLRAPLVPAGAALLFIAASLAVEGVYVRDVVGAGPAGYSLVIAGWTAGMVLGAVAFAPRVTAPLAVAALAALALQGGGMAASALWAILPWAFAGYFVGGVGHGIKNVLLRTLIQRRVPADAHGRAFAAYNAARNTAELGALGAGGVLVGVLGAQPALILAGLGPVIAAAIGLALLRPRRRALEPAFAAR</sequence>
<organism evidence="7 8">
    <name type="scientific">Solirubrobacter deserti</name>
    <dbReference type="NCBI Taxonomy" id="2282478"/>
    <lineage>
        <taxon>Bacteria</taxon>
        <taxon>Bacillati</taxon>
        <taxon>Actinomycetota</taxon>
        <taxon>Thermoleophilia</taxon>
        <taxon>Solirubrobacterales</taxon>
        <taxon>Solirubrobacteraceae</taxon>
        <taxon>Solirubrobacter</taxon>
    </lineage>
</organism>
<dbReference type="PANTHER" id="PTHR23513">
    <property type="entry name" value="INTEGRAL MEMBRANE EFFLUX PROTEIN-RELATED"/>
    <property type="match status" value="1"/>
</dbReference>
<dbReference type="RefSeq" id="WP_270006278.1">
    <property type="nucleotide sequence ID" value="NZ_JAPCID010000009.1"/>
</dbReference>
<dbReference type="SUPFAM" id="SSF103473">
    <property type="entry name" value="MFS general substrate transporter"/>
    <property type="match status" value="1"/>
</dbReference>
<protein>
    <submittedName>
        <fullName evidence="7">MFS transporter</fullName>
    </submittedName>
</protein>
<feature type="transmembrane region" description="Helical" evidence="6">
    <location>
        <begin position="160"/>
        <end position="179"/>
    </location>
</feature>
<accession>A0ABT4RFQ4</accession>
<proteinExistence type="predicted"/>
<evidence type="ECO:0000256" key="1">
    <source>
        <dbReference type="ARBA" id="ARBA00004651"/>
    </source>
</evidence>
<name>A0ABT4RFQ4_9ACTN</name>
<keyword evidence="5 6" id="KW-0472">Membrane</keyword>
<keyword evidence="4 6" id="KW-1133">Transmembrane helix</keyword>
<evidence type="ECO:0000256" key="5">
    <source>
        <dbReference type="ARBA" id="ARBA00023136"/>
    </source>
</evidence>
<comment type="subcellular location">
    <subcellularLocation>
        <location evidence="1">Cell membrane</location>
        <topology evidence="1">Multi-pass membrane protein</topology>
    </subcellularLocation>
</comment>
<comment type="caution">
    <text evidence="7">The sequence shown here is derived from an EMBL/GenBank/DDBJ whole genome shotgun (WGS) entry which is preliminary data.</text>
</comment>
<evidence type="ECO:0000256" key="4">
    <source>
        <dbReference type="ARBA" id="ARBA00022989"/>
    </source>
</evidence>
<dbReference type="Proteomes" id="UP001147700">
    <property type="component" value="Unassembled WGS sequence"/>
</dbReference>
<feature type="transmembrane region" description="Helical" evidence="6">
    <location>
        <begin position="7"/>
        <end position="30"/>
    </location>
</feature>
<keyword evidence="8" id="KW-1185">Reference proteome</keyword>
<dbReference type="PANTHER" id="PTHR23513:SF6">
    <property type="entry name" value="MAJOR FACILITATOR SUPERFAMILY ASSOCIATED DOMAIN-CONTAINING PROTEIN"/>
    <property type="match status" value="1"/>
</dbReference>
<dbReference type="EMBL" id="JAPCID010000009">
    <property type="protein sequence ID" value="MDA0137378.1"/>
    <property type="molecule type" value="Genomic_DNA"/>
</dbReference>